<dbReference type="Pfam" id="PF21260">
    <property type="entry name" value="Laman-like_dom"/>
    <property type="match status" value="1"/>
</dbReference>
<evidence type="ECO:0000313" key="13">
    <source>
        <dbReference type="EMBL" id="PAN47764.1"/>
    </source>
</evidence>
<dbReference type="InterPro" id="IPR011013">
    <property type="entry name" value="Gal_mutarotase_sf_dom"/>
</dbReference>
<keyword evidence="5" id="KW-0732">Signal</keyword>
<reference evidence="13" key="1">
    <citation type="submission" date="2018-04" db="EMBL/GenBank/DDBJ databases">
        <title>WGS assembly of Panicum hallii.</title>
        <authorList>
            <person name="Lovell J."/>
            <person name="Jenkins J."/>
            <person name="Lowry D."/>
            <person name="Mamidi S."/>
            <person name="Sreedasyam A."/>
            <person name="Weng X."/>
            <person name="Barry K."/>
            <person name="Bonette J."/>
            <person name="Campitelli B."/>
            <person name="Daum C."/>
            <person name="Gordon S."/>
            <person name="Gould B."/>
            <person name="Lipzen A."/>
            <person name="Macqueen A."/>
            <person name="Palacio-Mejia J."/>
            <person name="Plott C."/>
            <person name="Shakirov E."/>
            <person name="Shu S."/>
            <person name="Yoshinaga Y."/>
            <person name="Zane M."/>
            <person name="Rokhsar D."/>
            <person name="Grimwood J."/>
            <person name="Schmutz J."/>
            <person name="Juenger T."/>
        </authorList>
    </citation>
    <scope>NUCLEOTIDE SEQUENCE [LARGE SCALE GENOMIC DNA]</scope>
    <source>
        <strain evidence="13">FIL2</strain>
    </source>
</reference>
<proteinExistence type="inferred from homology"/>
<dbReference type="InterPro" id="IPR050843">
    <property type="entry name" value="Glycosyl_Hydrlase_38"/>
</dbReference>
<keyword evidence="6 11" id="KW-0378">Hydrolase</keyword>
<dbReference type="InterPro" id="IPR013780">
    <property type="entry name" value="Glyco_hydro_b"/>
</dbReference>
<comment type="similarity">
    <text evidence="2 11">Belongs to the glycosyl hydrolase 38 family.</text>
</comment>
<dbReference type="FunFam" id="2.70.98.30:FF:000004">
    <property type="entry name" value="Alpha-mannosidase"/>
    <property type="match status" value="1"/>
</dbReference>
<dbReference type="SUPFAM" id="SSF88688">
    <property type="entry name" value="Families 57/38 glycoside transferase middle domain"/>
    <property type="match status" value="1"/>
</dbReference>
<comment type="cofactor">
    <cofactor evidence="11">
        <name>Zn(2+)</name>
        <dbReference type="ChEBI" id="CHEBI:29105"/>
    </cofactor>
    <text evidence="11">Binds 1 zinc ion per subunit.</text>
</comment>
<dbReference type="GO" id="GO:0030246">
    <property type="term" value="F:carbohydrate binding"/>
    <property type="evidence" value="ECO:0007669"/>
    <property type="project" value="InterPro"/>
</dbReference>
<dbReference type="EC" id="3.2.1.-" evidence="11"/>
<dbReference type="SUPFAM" id="SSF88713">
    <property type="entry name" value="Glycoside hydrolase/deacetylase"/>
    <property type="match status" value="1"/>
</dbReference>
<keyword evidence="9" id="KW-0325">Glycoprotein</keyword>
<evidence type="ECO:0000256" key="9">
    <source>
        <dbReference type="ARBA" id="ARBA00023180"/>
    </source>
</evidence>
<dbReference type="GO" id="GO:0004559">
    <property type="term" value="F:alpha-mannosidase activity"/>
    <property type="evidence" value="ECO:0007669"/>
    <property type="project" value="UniProtKB-EC"/>
</dbReference>
<keyword evidence="4 11" id="KW-0479">Metal-binding</keyword>
<evidence type="ECO:0000256" key="6">
    <source>
        <dbReference type="ARBA" id="ARBA00022801"/>
    </source>
</evidence>
<dbReference type="GO" id="GO:0046872">
    <property type="term" value="F:metal ion binding"/>
    <property type="evidence" value="ECO:0007669"/>
    <property type="project" value="UniProtKB-KW"/>
</dbReference>
<dbReference type="Pfam" id="PF17677">
    <property type="entry name" value="Glyco_hydro38C2"/>
    <property type="match status" value="1"/>
</dbReference>
<dbReference type="InterPro" id="IPR041147">
    <property type="entry name" value="GH38_C"/>
</dbReference>
<gene>
    <name evidence="13" type="ORF">PAHAL_9G343700</name>
</gene>
<evidence type="ECO:0000256" key="5">
    <source>
        <dbReference type="ARBA" id="ARBA00022729"/>
    </source>
</evidence>
<dbReference type="FunFam" id="2.60.40.1360:FF:000001">
    <property type="entry name" value="Alpha-mannosidase"/>
    <property type="match status" value="1"/>
</dbReference>
<protein>
    <recommendedName>
        <fullName evidence="3 11">Alpha-mannosidase</fullName>
        <ecNumber evidence="11">3.2.1.-</ecNumber>
    </recommendedName>
</protein>
<dbReference type="Gene3D" id="2.70.98.30">
    <property type="entry name" value="Golgi alpha-mannosidase II, domain 4"/>
    <property type="match status" value="1"/>
</dbReference>
<accession>A0A2S3IMS2</accession>
<comment type="catalytic activity">
    <reaction evidence="1">
        <text>Hydrolysis of terminal, non-reducing alpha-D-mannose residues in alpha-D-mannosides.</text>
        <dbReference type="EC" id="3.2.1.24"/>
    </reaction>
</comment>
<sequence>MHDEAAVHYIDMIDQTTLGHRMIKKQFNKTPRAGWQIDPFGHSAVQAYLLGAELGFDSVHFARIDYQDREKRKADKALEVIWRGSRTFGSSSQIFANVFPVNYSPPDGFGFEILDESIMPVQDDLMLSDYNVEERVNDFVAAAIAQANVTRTNDIMWTMGEDFSHQYAESWFRNMDKLIYHVNKDGRVHALYSTPSIYTDAKYASNKSWPVKYDDYFPYADAKNTYWTGYYTSRPTFKRYVRVHSGYYLAARQIEFLVGRSSLGLFTTSLEDAIGISQHHDAVSGTAKQHTTDDYSRRLALGASKVEKGVNIALTCLTSSNGTCLSSVVKFSQCPLLNISYCPSTEERISAVKSLVVVAYNPLGWERSDFIRVPVNDENLVVKSSDGTIVESQLVEVDNVTRNLRKFYLKAYLEITADNPPKYWLVFQALVPPMGWNSYYISRSPGYNNNGYVSTMVSPSIDTVEVGPGPLKMLFSSASGQLKRIFNSVSGVDLPLQQSFLWYISNEGDTVDSQASGAYIFRPNGTTPTIVSSSVPLKVIRGPLVDEVHQQFSSWIYQVARLYKNKEHAEVEYTIGPIPIDDDVGKEVITRLTANMVTNSTFYTDSNGRDFLKRVRNHREDWNLEMTEPVAGNYYPVNLGAYVADGKYEVSVLVDRAVGASSIRDGELEIMLHRRTVRDDGKGVEEPLGEVVCLDGSCKGLTARGTYYVKVDKLGHGPHWRRTYGQQVYSPYLLAFSHEDETNWKSYNVARASMMDANYSLPDNVAIITLQNLDDGTTLLRLAHLFQAAEDPRFSVIAKVELRKVFGKRNIKELTETNLSANQKKSDMKKLNWKVVGDTDSGLTPLKGGPVDSQALVVELGPMEIRTFLLKF</sequence>
<dbReference type="Pfam" id="PF07748">
    <property type="entry name" value="Glyco_hydro_38C"/>
    <property type="match status" value="1"/>
</dbReference>
<evidence type="ECO:0000256" key="1">
    <source>
        <dbReference type="ARBA" id="ARBA00000365"/>
    </source>
</evidence>
<dbReference type="FunFam" id="1.20.1270.50:FF:000003">
    <property type="entry name" value="Alpha-mannosidase"/>
    <property type="match status" value="1"/>
</dbReference>
<feature type="domain" description="Glycoside hydrolase family 38 central" evidence="12">
    <location>
        <begin position="225"/>
        <end position="299"/>
    </location>
</feature>
<evidence type="ECO:0000256" key="2">
    <source>
        <dbReference type="ARBA" id="ARBA00009792"/>
    </source>
</evidence>
<evidence type="ECO:0000256" key="7">
    <source>
        <dbReference type="ARBA" id="ARBA00022833"/>
    </source>
</evidence>
<dbReference type="Gene3D" id="1.20.1270.50">
    <property type="entry name" value="Glycoside hydrolase family 38, central domain"/>
    <property type="match status" value="2"/>
</dbReference>
<evidence type="ECO:0000256" key="11">
    <source>
        <dbReference type="RuleBase" id="RU361199"/>
    </source>
</evidence>
<evidence type="ECO:0000256" key="3">
    <source>
        <dbReference type="ARBA" id="ARBA00012752"/>
    </source>
</evidence>
<dbReference type="AlphaFoldDB" id="A0A2S3IMS2"/>
<dbReference type="InterPro" id="IPR011682">
    <property type="entry name" value="Glyco_hydro_38_C"/>
</dbReference>
<dbReference type="Proteomes" id="UP000243499">
    <property type="component" value="Chromosome 9"/>
</dbReference>
<organism evidence="13">
    <name type="scientific">Panicum hallii</name>
    <dbReference type="NCBI Taxonomy" id="206008"/>
    <lineage>
        <taxon>Eukaryota</taxon>
        <taxon>Viridiplantae</taxon>
        <taxon>Streptophyta</taxon>
        <taxon>Embryophyta</taxon>
        <taxon>Tracheophyta</taxon>
        <taxon>Spermatophyta</taxon>
        <taxon>Magnoliopsida</taxon>
        <taxon>Liliopsida</taxon>
        <taxon>Poales</taxon>
        <taxon>Poaceae</taxon>
        <taxon>PACMAD clade</taxon>
        <taxon>Panicoideae</taxon>
        <taxon>Panicodae</taxon>
        <taxon>Paniceae</taxon>
        <taxon>Panicinae</taxon>
        <taxon>Panicum</taxon>
        <taxon>Panicum sect. Panicum</taxon>
    </lineage>
</organism>
<dbReference type="Gene3D" id="3.20.110.10">
    <property type="entry name" value="Glycoside hydrolase 38, N terminal domain"/>
    <property type="match status" value="1"/>
</dbReference>
<dbReference type="InterPro" id="IPR000602">
    <property type="entry name" value="Glyco_hydro_38_N"/>
</dbReference>
<dbReference type="SUPFAM" id="SSF74650">
    <property type="entry name" value="Galactose mutarotase-like"/>
    <property type="match status" value="1"/>
</dbReference>
<evidence type="ECO:0000256" key="10">
    <source>
        <dbReference type="ARBA" id="ARBA00023295"/>
    </source>
</evidence>
<evidence type="ECO:0000259" key="12">
    <source>
        <dbReference type="SMART" id="SM00872"/>
    </source>
</evidence>
<dbReference type="FunFam" id="2.60.40.1180:FF:000030">
    <property type="entry name" value="Alpha-mannosidase"/>
    <property type="match status" value="1"/>
</dbReference>
<dbReference type="PANTHER" id="PTHR11607:SF58">
    <property type="entry name" value="ALPHA-MANNOSIDASE"/>
    <property type="match status" value="1"/>
</dbReference>
<dbReference type="Pfam" id="PF01074">
    <property type="entry name" value="Glyco_hydro_38N"/>
    <property type="match status" value="1"/>
</dbReference>
<keyword evidence="7 11" id="KW-0862">Zinc</keyword>
<evidence type="ECO:0000256" key="8">
    <source>
        <dbReference type="ARBA" id="ARBA00023157"/>
    </source>
</evidence>
<dbReference type="InterPro" id="IPR048534">
    <property type="entry name" value="Man2a1-like_dom"/>
</dbReference>
<dbReference type="Gene3D" id="2.60.40.1360">
    <property type="match status" value="1"/>
</dbReference>
<dbReference type="FunFam" id="1.20.1270.50:FF:000002">
    <property type="entry name" value="Alpha-mannosidase"/>
    <property type="match status" value="1"/>
</dbReference>
<dbReference type="InterPro" id="IPR027291">
    <property type="entry name" value="Glyco_hydro_38_N_sf"/>
</dbReference>
<keyword evidence="8" id="KW-1015">Disulfide bond</keyword>
<dbReference type="InterPro" id="IPR015341">
    <property type="entry name" value="Glyco_hydro_38_cen"/>
</dbReference>
<dbReference type="InterPro" id="IPR011330">
    <property type="entry name" value="Glyco_hydro/deAcase_b/a-brl"/>
</dbReference>
<dbReference type="SMART" id="SM00872">
    <property type="entry name" value="Alpha-mann_mid"/>
    <property type="match status" value="1"/>
</dbReference>
<dbReference type="PANTHER" id="PTHR11607">
    <property type="entry name" value="ALPHA-MANNOSIDASE"/>
    <property type="match status" value="1"/>
</dbReference>
<keyword evidence="10 11" id="KW-0326">Glycosidase</keyword>
<dbReference type="GO" id="GO:0006013">
    <property type="term" value="P:mannose metabolic process"/>
    <property type="evidence" value="ECO:0007669"/>
    <property type="project" value="InterPro"/>
</dbReference>
<dbReference type="InterPro" id="IPR037094">
    <property type="entry name" value="Glyco_hydro_38_cen_sf"/>
</dbReference>
<dbReference type="Gramene" id="PAN47764">
    <property type="protein sequence ID" value="PAN47764"/>
    <property type="gene ID" value="PAHAL_9G343700"/>
</dbReference>
<dbReference type="EMBL" id="CM008054">
    <property type="protein sequence ID" value="PAN47764.1"/>
    <property type="molecule type" value="Genomic_DNA"/>
</dbReference>
<evidence type="ECO:0000256" key="4">
    <source>
        <dbReference type="ARBA" id="ARBA00022723"/>
    </source>
</evidence>
<name>A0A2S3IMS2_9POAL</name>
<dbReference type="InterPro" id="IPR028995">
    <property type="entry name" value="Glyco_hydro_57/38_cen_sf"/>
</dbReference>
<dbReference type="Gene3D" id="2.60.40.1180">
    <property type="entry name" value="Golgi alpha-mannosidase II"/>
    <property type="match status" value="1"/>
</dbReference>
<dbReference type="Pfam" id="PF09261">
    <property type="entry name" value="Alpha-mann_mid"/>
    <property type="match status" value="1"/>
</dbReference>